<name>V6K4K2_STRRC</name>
<evidence type="ECO:0000256" key="1">
    <source>
        <dbReference type="SAM" id="MobiDB-lite"/>
    </source>
</evidence>
<feature type="region of interest" description="Disordered" evidence="1">
    <location>
        <begin position="87"/>
        <end position="106"/>
    </location>
</feature>
<dbReference type="STRING" id="1352936.M878_26175"/>
<dbReference type="AlphaFoldDB" id="V6K4K2"/>
<evidence type="ECO:0000313" key="2">
    <source>
        <dbReference type="EMBL" id="EST26983.1"/>
    </source>
</evidence>
<gene>
    <name evidence="2" type="ORF">M878_26175</name>
</gene>
<comment type="caution">
    <text evidence="2">The sequence shown here is derived from an EMBL/GenBank/DDBJ whole genome shotgun (WGS) entry which is preliminary data.</text>
</comment>
<dbReference type="Pfam" id="PF19981">
    <property type="entry name" value="DUF6417"/>
    <property type="match status" value="1"/>
</dbReference>
<reference evidence="2 3" key="1">
    <citation type="journal article" date="2014" name="Genome Announc.">
        <title>Draft Genome Sequence of Streptomyces roseochromogenes subsp. oscitans DS 12.976, Producer of the Aminocoumarin Antibiotic Clorobiocin.</title>
        <authorList>
            <person name="Ruckert C."/>
            <person name="Kalinowski J."/>
            <person name="Heide L."/>
            <person name="Apel A.K."/>
        </authorList>
    </citation>
    <scope>NUCLEOTIDE SEQUENCE [LARGE SCALE GENOMIC DNA]</scope>
    <source>
        <strain evidence="2 3">DS 12.976</strain>
    </source>
</reference>
<dbReference type="InterPro" id="IPR046302">
    <property type="entry name" value="DUF6417"/>
</dbReference>
<feature type="region of interest" description="Disordered" evidence="1">
    <location>
        <begin position="190"/>
        <end position="211"/>
    </location>
</feature>
<evidence type="ECO:0000313" key="3">
    <source>
        <dbReference type="Proteomes" id="UP000017984"/>
    </source>
</evidence>
<proteinExistence type="predicted"/>
<dbReference type="HOGENOM" id="CLU_1304322_0_0_11"/>
<accession>V6K4K2</accession>
<sequence>MGRTKDHQYVLLEALRTAHRASPHGWVTETLGLSRHSVEQLVATGLAEWADPSERAELSAYAGRPVVWAARPSSEGLDILLYTEARTRPPSQQPPSPEPEPGRKEVGLLPSEMTMLRLFLSLGGSLQHPPATGLDEAVRKAQFRKESNRWLLHVTEAQIASIAYAFYLEGHRGHVTAANRFSRNYGITYRPGTGTPASTEPATAQSAVRTH</sequence>
<feature type="compositionally biased region" description="Polar residues" evidence="1">
    <location>
        <begin position="195"/>
        <end position="211"/>
    </location>
</feature>
<protein>
    <submittedName>
        <fullName evidence="2">Uncharacterized protein</fullName>
    </submittedName>
</protein>
<organism evidence="2 3">
    <name type="scientific">Streptomyces roseochromogenus subsp. oscitans DS 12.976</name>
    <dbReference type="NCBI Taxonomy" id="1352936"/>
    <lineage>
        <taxon>Bacteria</taxon>
        <taxon>Bacillati</taxon>
        <taxon>Actinomycetota</taxon>
        <taxon>Actinomycetes</taxon>
        <taxon>Kitasatosporales</taxon>
        <taxon>Streptomycetaceae</taxon>
        <taxon>Streptomyces</taxon>
    </lineage>
</organism>
<dbReference type="Proteomes" id="UP000017984">
    <property type="component" value="Chromosome"/>
</dbReference>
<dbReference type="EMBL" id="AWQX01000218">
    <property type="protein sequence ID" value="EST26983.1"/>
    <property type="molecule type" value="Genomic_DNA"/>
</dbReference>
<dbReference type="PATRIC" id="fig|1352936.5.peg.5469"/>
<keyword evidence="3" id="KW-1185">Reference proteome</keyword>